<organism evidence="1 2">
    <name type="scientific">Lecanicillium saksenae</name>
    <dbReference type="NCBI Taxonomy" id="468837"/>
    <lineage>
        <taxon>Eukaryota</taxon>
        <taxon>Fungi</taxon>
        <taxon>Dikarya</taxon>
        <taxon>Ascomycota</taxon>
        <taxon>Pezizomycotina</taxon>
        <taxon>Sordariomycetes</taxon>
        <taxon>Hypocreomycetidae</taxon>
        <taxon>Hypocreales</taxon>
        <taxon>Cordycipitaceae</taxon>
        <taxon>Lecanicillium</taxon>
    </lineage>
</organism>
<keyword evidence="2" id="KW-1185">Reference proteome</keyword>
<accession>A0ACC1R6M0</accession>
<gene>
    <name evidence="1" type="ORF">NLG97_g1880</name>
</gene>
<evidence type="ECO:0000313" key="1">
    <source>
        <dbReference type="EMBL" id="KAJ3497466.1"/>
    </source>
</evidence>
<reference evidence="1" key="1">
    <citation type="submission" date="2022-07" db="EMBL/GenBank/DDBJ databases">
        <title>Genome Sequence of Lecanicillium saksenae.</title>
        <authorList>
            <person name="Buettner E."/>
        </authorList>
    </citation>
    <scope>NUCLEOTIDE SEQUENCE</scope>
    <source>
        <strain evidence="1">VT-O1</strain>
    </source>
</reference>
<comment type="caution">
    <text evidence="1">The sequence shown here is derived from an EMBL/GenBank/DDBJ whole genome shotgun (WGS) entry which is preliminary data.</text>
</comment>
<name>A0ACC1R6M0_9HYPO</name>
<evidence type="ECO:0000313" key="2">
    <source>
        <dbReference type="Proteomes" id="UP001148737"/>
    </source>
</evidence>
<proteinExistence type="predicted"/>
<sequence>MFLLGAVLLLTSFLATRILYNIFYHPLSKYPAPLVNRASVLPKVYHLLRGSLPSYIAGLHSQYGRVVRITPSELSFTDPQAWNEIYGRKLSEGRYEIPHDDAFYSPTDTAHRSLMASGRESHDSIRKLLAPGFSDRSIRTHEATMKRYIERLIHGLQEACIAEDGSAKVVNMRDWIAFCTFDLIGDLTFGSDFGCLRDGAYHPWVALISSSVRDMAMLQALNLLGLIHVARLVMTALGVGKKALKTHVELIKLKTDERVRLGTERNDFLNTLLQHGTKEELLRENGSLLIVAGSETTATLLTGVLFLLASRRDVLSKLNDEVRGDFEKESDINVANASKLPYLSAVLKEALRYYPPAALAAPRRVGHGGATIAGNPVPEGTVVGVWQWAMYRDPCHFNDPNRFNPDRFLNATGSEKLTTGRPDNMDAFNPFLVGPRNCIGQNLAYAEMRLILARLIWRFDFRLCKDSETWMDDQENYILWEKPELNMYLTPTWA</sequence>
<dbReference type="EMBL" id="JANAKD010000109">
    <property type="protein sequence ID" value="KAJ3497466.1"/>
    <property type="molecule type" value="Genomic_DNA"/>
</dbReference>
<protein>
    <submittedName>
        <fullName evidence="1">Uncharacterized protein</fullName>
    </submittedName>
</protein>
<dbReference type="Proteomes" id="UP001148737">
    <property type="component" value="Unassembled WGS sequence"/>
</dbReference>